<gene>
    <name evidence="2" type="ORF">JOF57_004792</name>
</gene>
<organism evidence="2 3">
    <name type="scientific">Mycolicibacterium lutetiense</name>
    <dbReference type="NCBI Taxonomy" id="1641992"/>
    <lineage>
        <taxon>Bacteria</taxon>
        <taxon>Bacillati</taxon>
        <taxon>Actinomycetota</taxon>
        <taxon>Actinomycetes</taxon>
        <taxon>Mycobacteriales</taxon>
        <taxon>Mycobacteriaceae</taxon>
        <taxon>Mycolicibacterium</taxon>
    </lineage>
</organism>
<dbReference type="RefSeq" id="WP_209920804.1">
    <property type="nucleotide sequence ID" value="NZ_JAGIOP010000002.1"/>
</dbReference>
<dbReference type="InterPro" id="IPR025449">
    <property type="entry name" value="JetB"/>
</dbReference>
<feature type="compositionally biased region" description="Basic and acidic residues" evidence="1">
    <location>
        <begin position="238"/>
        <end position="250"/>
    </location>
</feature>
<sequence length="250" mass="28853">MTETPDPTFDTGVDFDALPSIDAVERTTEQRRAPRFDGDVSELPDRACWALQHLLARRYISKDNHSELWAWVTRYRTEITVRLSELDLRLCISDDHDIAYVETADYESQWRRRLLRRETLNTYDSILALHLAKLMRAASRDENVLISRDEIHELFAGVNNDTDRDIASFDKRIDNAIERLTDIEMLSRNREDEDSFTINPVVNAIMTASMITELQQQFEQLKRAANGTATDDSDDMDVSERLSDDVDAHG</sequence>
<dbReference type="Proteomes" id="UP000694460">
    <property type="component" value="Unassembled WGS sequence"/>
</dbReference>
<dbReference type="Pfam" id="PF13835">
    <property type="entry name" value="DUF4194"/>
    <property type="match status" value="1"/>
</dbReference>
<name>A0ABS4ZZE2_9MYCO</name>
<keyword evidence="3" id="KW-1185">Reference proteome</keyword>
<evidence type="ECO:0008006" key="4">
    <source>
        <dbReference type="Google" id="ProtNLM"/>
    </source>
</evidence>
<proteinExistence type="predicted"/>
<reference evidence="2 3" key="1">
    <citation type="submission" date="2021-03" db="EMBL/GenBank/DDBJ databases">
        <title>Sequencing the genomes of 1000 actinobacteria strains.</title>
        <authorList>
            <person name="Klenk H.-P."/>
        </authorList>
    </citation>
    <scope>NUCLEOTIDE SEQUENCE [LARGE SCALE GENOMIC DNA]</scope>
    <source>
        <strain evidence="2 3">DSM 46713</strain>
    </source>
</reference>
<comment type="caution">
    <text evidence="2">The sequence shown here is derived from an EMBL/GenBank/DDBJ whole genome shotgun (WGS) entry which is preliminary data.</text>
</comment>
<feature type="region of interest" description="Disordered" evidence="1">
    <location>
        <begin position="222"/>
        <end position="250"/>
    </location>
</feature>
<evidence type="ECO:0000256" key="1">
    <source>
        <dbReference type="SAM" id="MobiDB-lite"/>
    </source>
</evidence>
<evidence type="ECO:0000313" key="2">
    <source>
        <dbReference type="EMBL" id="MBP2454879.1"/>
    </source>
</evidence>
<dbReference type="EMBL" id="JAGIOP010000002">
    <property type="protein sequence ID" value="MBP2454879.1"/>
    <property type="molecule type" value="Genomic_DNA"/>
</dbReference>
<protein>
    <recommendedName>
        <fullName evidence="4">DUF4194 domain-containing protein</fullName>
    </recommendedName>
</protein>
<accession>A0ABS4ZZE2</accession>
<evidence type="ECO:0000313" key="3">
    <source>
        <dbReference type="Proteomes" id="UP000694460"/>
    </source>
</evidence>